<dbReference type="eggNOG" id="KOG1981">
    <property type="taxonomic scope" value="Eukaryota"/>
</dbReference>
<evidence type="ECO:0000313" key="4">
    <source>
        <dbReference type="EMBL" id="EFX06577.1"/>
    </source>
</evidence>
<dbReference type="STRING" id="655863.F0X7L8"/>
<reference evidence="4 5" key="1">
    <citation type="journal article" date="2011" name="Proc. Natl. Acad. Sci. U.S.A.">
        <title>Genome and transcriptome analyses of the mountain pine beetle-fungal symbiont Grosmannia clavigera, a lodgepole pine pathogen.</title>
        <authorList>
            <person name="DiGuistini S."/>
            <person name="Wang Y."/>
            <person name="Liao N.Y."/>
            <person name="Taylor G."/>
            <person name="Tanguay P."/>
            <person name="Feau N."/>
            <person name="Henrissat B."/>
            <person name="Chan S.K."/>
            <person name="Hesse-Orce U."/>
            <person name="Alamouti S.M."/>
            <person name="Tsui C.K.M."/>
            <person name="Docking R.T."/>
            <person name="Levasseur A."/>
            <person name="Haridas S."/>
            <person name="Robertson G."/>
            <person name="Birol I."/>
            <person name="Holt R.A."/>
            <person name="Marra M.A."/>
            <person name="Hamelin R.C."/>
            <person name="Hirst M."/>
            <person name="Jones S.J.M."/>
            <person name="Bohlmann J."/>
            <person name="Breuil C."/>
        </authorList>
    </citation>
    <scope>NUCLEOTIDE SEQUENCE [LARGE SCALE GENOMIC DNA]</scope>
    <source>
        <strain evidence="5">kw1407 / UAMH 11150</strain>
    </source>
</reference>
<dbReference type="HOGENOM" id="CLU_005050_0_0_1"/>
<evidence type="ECO:0000256" key="2">
    <source>
        <dbReference type="SAM" id="Coils"/>
    </source>
</evidence>
<dbReference type="Pfam" id="PF05794">
    <property type="entry name" value="Tcp11"/>
    <property type="match status" value="1"/>
</dbReference>
<protein>
    <submittedName>
        <fullName evidence="4">Iq calmodulin-binding motif domain containing protein</fullName>
    </submittedName>
</protein>
<dbReference type="InterPro" id="IPR008862">
    <property type="entry name" value="Tcp11"/>
</dbReference>
<sequence>MPQQNTQAPPALHPPHPTVSDAAMMDPIDEADCLPDHTHVHAHAHAHEVLSLPLASDDTETDEDVMIGGGSSSSNHTQTPVRIFTPPPHIAARFYRSSAAQAQARRKGSAASSRRNSISSSTHSSHGYNLANGGTGTPQSKHIAQHLRRASILADRKARLADRAAHAEQVRLRAAMAKAAVRDISLSEERAQAAAQAREKNLAEIAATCAEEVKRAKAIAESIKEKREQNLLRLRQQMQDRLDEAERRRDELLRNTVDRSRSRGQSIVAANQKPVEVMPKVAEDKECSSPDEEAAAADTLSAVPVLTEEEAAFRILSWWRTAYRRKAVAEFQQLGLAVDGVRDTSFETVVELLGQDKVLQTTGKVLRLCGFQEGKTSSVKEIVAVRAFLSAFLILGHPTQVLSNKESKDGSGGGSTTTKAQGQQEQVGAAPVPLPLFSVPMGKEDLANPQLQELVGKARDLLICFETILSRLTAENKFTPPLSLSSELVEAYDTFYDAFIGWKARDASALVDVMIKQFVELDAIWQTVKDSTDPSVTDTYRQSIQQNQLLLMVRIKKLAGPEEGKKKVFQAVRRARKAKIEASKKAAAASSEMRPREAEHTIETAMGDLSGASGSGTATSSSHGDGRTATADEALPFGKSFAEVRAETTASKTRFTVDGQRYSSHPLPENRVVVHELAINRKFRVSAEQFKRQQALWMEPVFYRMRKTMGAGSTEEQEEHFYYLLSIAETMRTKLQRMTIPGKKMHQFIGELLDTEVAQRQFAVGSFSYERFFGSMGQLLPKLCAPFRDEEVRQLVEGTLQQGDYVDRLEALHSFIDVMLTDHVNFLISVAAPELLVSSTKYESTRFAELVQREGSLQLTAARAAWQAARGKVLAETAKRDPEGINHAKSRPTATQFYMQMLVDVFTQLSPVEAEAMPEMLGLDHERALKWGAVTRRIVTAGAVLLQCKNLLKRDVRLPWKTEAQRVMAVLEKAERDVVGGEGMNEGGERVNEGGNERMSTNINTDTDWSQGQGSYITDAGSATRLQTALQSAAVVDGVMAALESGRSMPAATRTQLRTYVQRTLAASGEAAVPMSAAAGAERTNSPQEPVLRLLLHRLRGHLVPRLTAAAISASSSAEKTRQNNNTAGERLTSLGLAEFVDRVREMMDEVGRVGTIDRETHGVFWEEVAEEAEREDGGKVGSSGDFPTGSTEPVGN</sequence>
<evidence type="ECO:0000313" key="5">
    <source>
        <dbReference type="Proteomes" id="UP000007796"/>
    </source>
</evidence>
<evidence type="ECO:0000256" key="1">
    <source>
        <dbReference type="ARBA" id="ARBA00010954"/>
    </source>
</evidence>
<comment type="similarity">
    <text evidence="1">Belongs to the TCP11 family.</text>
</comment>
<dbReference type="InParanoid" id="F0X7L8"/>
<dbReference type="PANTHER" id="PTHR12832:SF18">
    <property type="entry name" value="IQ CALMODULIN-BINDING MOTIF DOMAIN PROTEIN (AFU_ORTHOLOGUE AFUA_1G08920)"/>
    <property type="match status" value="1"/>
</dbReference>
<dbReference type="AlphaFoldDB" id="F0X7L8"/>
<evidence type="ECO:0000256" key="3">
    <source>
        <dbReference type="SAM" id="MobiDB-lite"/>
    </source>
</evidence>
<organism evidence="5">
    <name type="scientific">Grosmannia clavigera (strain kw1407 / UAMH 11150)</name>
    <name type="common">Blue stain fungus</name>
    <name type="synonym">Graphiocladiella clavigera</name>
    <dbReference type="NCBI Taxonomy" id="655863"/>
    <lineage>
        <taxon>Eukaryota</taxon>
        <taxon>Fungi</taxon>
        <taxon>Dikarya</taxon>
        <taxon>Ascomycota</taxon>
        <taxon>Pezizomycotina</taxon>
        <taxon>Sordariomycetes</taxon>
        <taxon>Sordariomycetidae</taxon>
        <taxon>Ophiostomatales</taxon>
        <taxon>Ophiostomataceae</taxon>
        <taxon>Leptographium</taxon>
    </lineage>
</organism>
<dbReference type="GeneID" id="25980381"/>
<dbReference type="RefSeq" id="XP_014176059.1">
    <property type="nucleotide sequence ID" value="XM_014320584.1"/>
</dbReference>
<dbReference type="EMBL" id="GL629729">
    <property type="protein sequence ID" value="EFX06577.1"/>
    <property type="molecule type" value="Genomic_DNA"/>
</dbReference>
<feature type="region of interest" description="Disordered" evidence="3">
    <location>
        <begin position="1170"/>
        <end position="1197"/>
    </location>
</feature>
<feature type="compositionally biased region" description="Low complexity" evidence="3">
    <location>
        <begin position="97"/>
        <end position="126"/>
    </location>
</feature>
<dbReference type="PANTHER" id="PTHR12832">
    <property type="entry name" value="TESTIS-SPECIFIC PROTEIN PBS13 T-COMPLEX 11"/>
    <property type="match status" value="1"/>
</dbReference>
<proteinExistence type="inferred from homology"/>
<dbReference type="GO" id="GO:0010737">
    <property type="term" value="P:protein kinase A signaling"/>
    <property type="evidence" value="ECO:0007669"/>
    <property type="project" value="TreeGrafter"/>
</dbReference>
<keyword evidence="5" id="KW-1185">Reference proteome</keyword>
<dbReference type="Proteomes" id="UP000007796">
    <property type="component" value="Unassembled WGS sequence"/>
</dbReference>
<dbReference type="OrthoDB" id="276323at2759"/>
<name>F0X7L8_GROCL</name>
<feature type="region of interest" description="Disordered" evidence="3">
    <location>
        <begin position="1"/>
        <end position="21"/>
    </location>
</feature>
<feature type="coiled-coil region" evidence="2">
    <location>
        <begin position="228"/>
        <end position="255"/>
    </location>
</feature>
<keyword evidence="2" id="KW-0175">Coiled coil</keyword>
<feature type="region of interest" description="Disordered" evidence="3">
    <location>
        <begin position="403"/>
        <end position="426"/>
    </location>
</feature>
<gene>
    <name evidence="4" type="ORF">CMQ_6898</name>
</gene>
<feature type="compositionally biased region" description="Low complexity" evidence="3">
    <location>
        <begin position="607"/>
        <end position="623"/>
    </location>
</feature>
<feature type="region of interest" description="Disordered" evidence="3">
    <location>
        <begin position="606"/>
        <end position="629"/>
    </location>
</feature>
<accession>F0X7L8</accession>
<feature type="region of interest" description="Disordered" evidence="3">
    <location>
        <begin position="97"/>
        <end position="145"/>
    </location>
</feature>